<dbReference type="GO" id="GO:0004673">
    <property type="term" value="F:protein histidine kinase activity"/>
    <property type="evidence" value="ECO:0007669"/>
    <property type="project" value="UniProtKB-EC"/>
</dbReference>
<evidence type="ECO:0000256" key="3">
    <source>
        <dbReference type="ARBA" id="ARBA00022553"/>
    </source>
</evidence>
<keyword evidence="15" id="KW-1185">Reference proteome</keyword>
<dbReference type="InterPro" id="IPR003594">
    <property type="entry name" value="HATPase_dom"/>
</dbReference>
<evidence type="ECO:0000256" key="10">
    <source>
        <dbReference type="ARBA" id="ARBA00023012"/>
    </source>
</evidence>
<evidence type="ECO:0000256" key="1">
    <source>
        <dbReference type="ARBA" id="ARBA00004651"/>
    </source>
</evidence>
<dbReference type="Pfam" id="PF00672">
    <property type="entry name" value="HAMP"/>
    <property type="match status" value="1"/>
</dbReference>
<dbReference type="InterPro" id="IPR050640">
    <property type="entry name" value="Bact_2-comp_sensor_kinase"/>
</dbReference>
<evidence type="ECO:0000256" key="8">
    <source>
        <dbReference type="ARBA" id="ARBA00022840"/>
    </source>
</evidence>
<name>A0ABV5KXI0_9BACL</name>
<dbReference type="Pfam" id="PF06580">
    <property type="entry name" value="His_kinase"/>
    <property type="match status" value="1"/>
</dbReference>
<dbReference type="Pfam" id="PF02518">
    <property type="entry name" value="HATPase_c"/>
    <property type="match status" value="1"/>
</dbReference>
<dbReference type="Gene3D" id="6.10.340.10">
    <property type="match status" value="1"/>
</dbReference>
<keyword evidence="5 12" id="KW-0812">Transmembrane</keyword>
<keyword evidence="8" id="KW-0067">ATP-binding</keyword>
<keyword evidence="7 14" id="KW-0418">Kinase</keyword>
<evidence type="ECO:0000256" key="7">
    <source>
        <dbReference type="ARBA" id="ARBA00022777"/>
    </source>
</evidence>
<evidence type="ECO:0000256" key="2">
    <source>
        <dbReference type="ARBA" id="ARBA00022475"/>
    </source>
</evidence>
<comment type="subcellular location">
    <subcellularLocation>
        <location evidence="1">Cell membrane</location>
        <topology evidence="1">Multi-pass membrane protein</topology>
    </subcellularLocation>
</comment>
<keyword evidence="11 12" id="KW-0472">Membrane</keyword>
<evidence type="ECO:0000256" key="9">
    <source>
        <dbReference type="ARBA" id="ARBA00022989"/>
    </source>
</evidence>
<evidence type="ECO:0000256" key="5">
    <source>
        <dbReference type="ARBA" id="ARBA00022692"/>
    </source>
</evidence>
<dbReference type="RefSeq" id="WP_377500659.1">
    <property type="nucleotide sequence ID" value="NZ_JBHMDO010000047.1"/>
</dbReference>
<protein>
    <submittedName>
        <fullName evidence="14">Sensor histidine kinase</fullName>
        <ecNumber evidence="14">2.7.13.3</ecNumber>
    </submittedName>
</protein>
<dbReference type="EC" id="2.7.13.3" evidence="14"/>
<feature type="transmembrane region" description="Helical" evidence="12">
    <location>
        <begin position="21"/>
        <end position="38"/>
    </location>
</feature>
<dbReference type="EMBL" id="JBHMDO010000047">
    <property type="protein sequence ID" value="MFB9329935.1"/>
    <property type="molecule type" value="Genomic_DNA"/>
</dbReference>
<dbReference type="InterPro" id="IPR003660">
    <property type="entry name" value="HAMP_dom"/>
</dbReference>
<dbReference type="SUPFAM" id="SSF158472">
    <property type="entry name" value="HAMP domain-like"/>
    <property type="match status" value="1"/>
</dbReference>
<evidence type="ECO:0000256" key="4">
    <source>
        <dbReference type="ARBA" id="ARBA00022679"/>
    </source>
</evidence>
<dbReference type="InterPro" id="IPR010559">
    <property type="entry name" value="Sig_transdc_His_kin_internal"/>
</dbReference>
<dbReference type="CDD" id="cd06225">
    <property type="entry name" value="HAMP"/>
    <property type="match status" value="1"/>
</dbReference>
<feature type="transmembrane region" description="Helical" evidence="12">
    <location>
        <begin position="303"/>
        <end position="322"/>
    </location>
</feature>
<dbReference type="Proteomes" id="UP001589747">
    <property type="component" value="Unassembled WGS sequence"/>
</dbReference>
<comment type="caution">
    <text evidence="14">The sequence shown here is derived from an EMBL/GenBank/DDBJ whole genome shotgun (WGS) entry which is preliminary data.</text>
</comment>
<feature type="domain" description="HAMP" evidence="13">
    <location>
        <begin position="324"/>
        <end position="376"/>
    </location>
</feature>
<organism evidence="14 15">
    <name type="scientific">Paenibacillus aurantiacus</name>
    <dbReference type="NCBI Taxonomy" id="1936118"/>
    <lineage>
        <taxon>Bacteria</taxon>
        <taxon>Bacillati</taxon>
        <taxon>Bacillota</taxon>
        <taxon>Bacilli</taxon>
        <taxon>Bacillales</taxon>
        <taxon>Paenibacillaceae</taxon>
        <taxon>Paenibacillus</taxon>
    </lineage>
</organism>
<evidence type="ECO:0000313" key="15">
    <source>
        <dbReference type="Proteomes" id="UP001589747"/>
    </source>
</evidence>
<dbReference type="SUPFAM" id="SSF55874">
    <property type="entry name" value="ATPase domain of HSP90 chaperone/DNA topoisomerase II/histidine kinase"/>
    <property type="match status" value="1"/>
</dbReference>
<accession>A0ABV5KXI0</accession>
<keyword evidence="6" id="KW-0547">Nucleotide-binding</keyword>
<dbReference type="PANTHER" id="PTHR34220">
    <property type="entry name" value="SENSOR HISTIDINE KINASE YPDA"/>
    <property type="match status" value="1"/>
</dbReference>
<gene>
    <name evidence="14" type="ORF">ACFFSY_28675</name>
</gene>
<keyword evidence="10" id="KW-0902">Two-component regulatory system</keyword>
<evidence type="ECO:0000256" key="11">
    <source>
        <dbReference type="ARBA" id="ARBA00023136"/>
    </source>
</evidence>
<dbReference type="PROSITE" id="PS50885">
    <property type="entry name" value="HAMP"/>
    <property type="match status" value="1"/>
</dbReference>
<evidence type="ECO:0000313" key="14">
    <source>
        <dbReference type="EMBL" id="MFB9329935.1"/>
    </source>
</evidence>
<keyword evidence="3" id="KW-0597">Phosphoprotein</keyword>
<dbReference type="Gene3D" id="3.30.565.10">
    <property type="entry name" value="Histidine kinase-like ATPase, C-terminal domain"/>
    <property type="match status" value="1"/>
</dbReference>
<dbReference type="PANTHER" id="PTHR34220:SF11">
    <property type="entry name" value="SENSOR PROTEIN KINASE HPTS"/>
    <property type="match status" value="1"/>
</dbReference>
<sequence length="600" mass="68576">MDTGRHKERKLGYLPIGYKLMLSYLVFTVLLVAVNFYVSHSMYESSMRRQTRANLQGTIAQIRDNVAYKLDDMVRISERLYYKEELIESLRKKDEGFAAHLRAENIIVPELKSALQSIGMAIRLSVYFHNPTVRERYHDWNSPDNRNLAEDNYDILQMGRIMGRSWYQSLEPEQYGQTMVWKQVEEDARDGRISLVRRLVDNLNPLAVKEIAVMRFSLPIRELFESVDYRKLGGDSRLTVTDANGRVVFESSGRLGAGMGLAEEGAQPEFLTIVEDLPQPGWRIAAKVPLTVIDQESKQSRSFIIGLCVLCTMLFTIAGYFISRYFAKRVMKFVAVLHAFREGDLHKRMTYKGKDEFSQIATALNSMGEEIEALINKVYLTQLQKKEAELEMLQLQINPHFLYNALSSINQLAKFGENEKLQSMVMGLAKFYRLSLNSGRTMIPVADELEQAGAYLDLQRVKYGSRMEVTMDIDANVWPYETVKLLLQPFIENVFKHAWCGDRIHIRIAAYVRADTIHYLIIDDGLGMPRGRIADILGERDDGTVGCGIHNIIQRVKLHYGEGSGIAIDSLIGAGTTVHVRIPARRRKLPRREEGERDMA</sequence>
<proteinExistence type="predicted"/>
<dbReference type="InterPro" id="IPR036890">
    <property type="entry name" value="HATPase_C_sf"/>
</dbReference>
<keyword evidence="4 14" id="KW-0808">Transferase</keyword>
<dbReference type="SMART" id="SM00304">
    <property type="entry name" value="HAMP"/>
    <property type="match status" value="1"/>
</dbReference>
<evidence type="ECO:0000256" key="6">
    <source>
        <dbReference type="ARBA" id="ARBA00022741"/>
    </source>
</evidence>
<reference evidence="14 15" key="1">
    <citation type="submission" date="2024-09" db="EMBL/GenBank/DDBJ databases">
        <authorList>
            <person name="Sun Q."/>
            <person name="Mori K."/>
        </authorList>
    </citation>
    <scope>NUCLEOTIDE SEQUENCE [LARGE SCALE GENOMIC DNA]</scope>
    <source>
        <strain evidence="14 15">TISTR 2452</strain>
    </source>
</reference>
<keyword evidence="2" id="KW-1003">Cell membrane</keyword>
<evidence type="ECO:0000259" key="13">
    <source>
        <dbReference type="PROSITE" id="PS50885"/>
    </source>
</evidence>
<evidence type="ECO:0000256" key="12">
    <source>
        <dbReference type="SAM" id="Phobius"/>
    </source>
</evidence>
<keyword evidence="9 12" id="KW-1133">Transmembrane helix</keyword>